<keyword evidence="1" id="KW-0472">Membrane</keyword>
<dbReference type="SUPFAM" id="SSF55961">
    <property type="entry name" value="Bet v1-like"/>
    <property type="match status" value="1"/>
</dbReference>
<name>A0A840B1K8_9SPHN</name>
<evidence type="ECO:0008006" key="4">
    <source>
        <dbReference type="Google" id="ProtNLM"/>
    </source>
</evidence>
<protein>
    <recommendedName>
        <fullName evidence="4">SRPBCC family protein</fullName>
    </recommendedName>
</protein>
<gene>
    <name evidence="2" type="ORF">GGR91_001002</name>
</gene>
<evidence type="ECO:0000313" key="2">
    <source>
        <dbReference type="EMBL" id="MBB3942780.1"/>
    </source>
</evidence>
<proteinExistence type="predicted"/>
<feature type="transmembrane region" description="Helical" evidence="1">
    <location>
        <begin position="12"/>
        <end position="30"/>
    </location>
</feature>
<accession>A0A840B1K8</accession>
<keyword evidence="1" id="KW-1133">Transmembrane helix</keyword>
<dbReference type="Gene3D" id="3.30.530.20">
    <property type="match status" value="1"/>
</dbReference>
<feature type="transmembrane region" description="Helical" evidence="1">
    <location>
        <begin position="93"/>
        <end position="116"/>
    </location>
</feature>
<dbReference type="InterPro" id="IPR019587">
    <property type="entry name" value="Polyketide_cyclase/dehydratase"/>
</dbReference>
<feature type="transmembrane region" description="Helical" evidence="1">
    <location>
        <begin position="36"/>
        <end position="57"/>
    </location>
</feature>
<sequence>MTIEQTSGTRVTLTLIGILIGAMLFLFYGPEDDSQISTVTALLAIPAALGGLVTQYVDPSGSRSPMGCFFWPTIFFLTLTGIAVAVFDEGAVCLVLVIPIWIPAAIAGGLVQHLNARRRRRHAAQQQHRFYASSWLLLPLLMMIWDQMWPVHWTNASVERSIEIDASPEKIWPYLASIRDIRADEGKANFTHDVVGIPRPTEAVLSRESHRTVRKALWGKSARFEEVVQSVVPNREMTWAFSFPDRSIQEYTDRHISPAGPFLNIASGSYRLEPIGPDRTRLVLTTHYRMKVRLVGYFQWWGERFLGDVQNNVLAIVKDRVSADVGLKQ</sequence>
<keyword evidence="3" id="KW-1185">Reference proteome</keyword>
<feature type="transmembrane region" description="Helical" evidence="1">
    <location>
        <begin position="128"/>
        <end position="145"/>
    </location>
</feature>
<dbReference type="RefSeq" id="WP_183940662.1">
    <property type="nucleotide sequence ID" value="NZ_BAABBG010000023.1"/>
</dbReference>
<dbReference type="InterPro" id="IPR023393">
    <property type="entry name" value="START-like_dom_sf"/>
</dbReference>
<comment type="caution">
    <text evidence="2">The sequence shown here is derived from an EMBL/GenBank/DDBJ whole genome shotgun (WGS) entry which is preliminary data.</text>
</comment>
<dbReference type="Pfam" id="PF10604">
    <property type="entry name" value="Polyketide_cyc2"/>
    <property type="match status" value="1"/>
</dbReference>
<reference evidence="2 3" key="1">
    <citation type="submission" date="2020-08" db="EMBL/GenBank/DDBJ databases">
        <title>Genomic Encyclopedia of Type Strains, Phase IV (KMG-IV): sequencing the most valuable type-strain genomes for metagenomic binning, comparative biology and taxonomic classification.</title>
        <authorList>
            <person name="Goeker M."/>
        </authorList>
    </citation>
    <scope>NUCLEOTIDE SEQUENCE [LARGE SCALE GENOMIC DNA]</scope>
    <source>
        <strain evidence="2 3">DSM 29050</strain>
    </source>
</reference>
<keyword evidence="1" id="KW-0812">Transmembrane</keyword>
<dbReference type="AlphaFoldDB" id="A0A840B1K8"/>
<dbReference type="CDD" id="cd07812">
    <property type="entry name" value="SRPBCC"/>
    <property type="match status" value="1"/>
</dbReference>
<dbReference type="EMBL" id="JACIEA010000001">
    <property type="protein sequence ID" value="MBB3942780.1"/>
    <property type="molecule type" value="Genomic_DNA"/>
</dbReference>
<feature type="transmembrane region" description="Helical" evidence="1">
    <location>
        <begin position="69"/>
        <end position="87"/>
    </location>
</feature>
<dbReference type="Proteomes" id="UP000581447">
    <property type="component" value="Unassembled WGS sequence"/>
</dbReference>
<evidence type="ECO:0000313" key="3">
    <source>
        <dbReference type="Proteomes" id="UP000581447"/>
    </source>
</evidence>
<evidence type="ECO:0000256" key="1">
    <source>
        <dbReference type="SAM" id="Phobius"/>
    </source>
</evidence>
<organism evidence="2 3">
    <name type="scientific">Sphingorhabdus rigui</name>
    <dbReference type="NCBI Taxonomy" id="1282858"/>
    <lineage>
        <taxon>Bacteria</taxon>
        <taxon>Pseudomonadati</taxon>
        <taxon>Pseudomonadota</taxon>
        <taxon>Alphaproteobacteria</taxon>
        <taxon>Sphingomonadales</taxon>
        <taxon>Sphingomonadaceae</taxon>
        <taxon>Sphingorhabdus</taxon>
    </lineage>
</organism>